<keyword evidence="5 8" id="KW-0812">Transmembrane</keyword>
<dbReference type="InterPro" id="IPR038731">
    <property type="entry name" value="RgtA/B/C-like"/>
</dbReference>
<feature type="transmembrane region" description="Helical" evidence="8">
    <location>
        <begin position="96"/>
        <end position="116"/>
    </location>
</feature>
<dbReference type="InterPro" id="IPR050297">
    <property type="entry name" value="LipidA_mod_glycosyltrf_83"/>
</dbReference>
<feature type="transmembrane region" description="Helical" evidence="8">
    <location>
        <begin position="20"/>
        <end position="41"/>
    </location>
</feature>
<dbReference type="AlphaFoldDB" id="A0A840IAX7"/>
<dbReference type="RefSeq" id="WP_183339719.1">
    <property type="nucleotide sequence ID" value="NZ_JACHNU010000001.1"/>
</dbReference>
<keyword evidence="3" id="KW-0328">Glycosyltransferase</keyword>
<evidence type="ECO:0000256" key="1">
    <source>
        <dbReference type="ARBA" id="ARBA00004651"/>
    </source>
</evidence>
<dbReference type="GO" id="GO:0016763">
    <property type="term" value="F:pentosyltransferase activity"/>
    <property type="evidence" value="ECO:0007669"/>
    <property type="project" value="TreeGrafter"/>
</dbReference>
<feature type="transmembrane region" description="Helical" evidence="8">
    <location>
        <begin position="297"/>
        <end position="320"/>
    </location>
</feature>
<dbReference type="PANTHER" id="PTHR33908">
    <property type="entry name" value="MANNOSYLTRANSFERASE YKCB-RELATED"/>
    <property type="match status" value="1"/>
</dbReference>
<dbReference type="PANTHER" id="PTHR33908:SF11">
    <property type="entry name" value="MEMBRANE PROTEIN"/>
    <property type="match status" value="1"/>
</dbReference>
<feature type="transmembrane region" description="Helical" evidence="8">
    <location>
        <begin position="350"/>
        <end position="372"/>
    </location>
</feature>
<sequence>MRVDDPALASPASPRSLRAVSVVGWLPLAAIVVLGAVLRFAGLGTQSLWFDEAATWELTRLPFGEMLDALPHRESNPPLFYVLEWLTTRALGESEAALRALSAVAGTLLVAVAWAIGRRVGGTRVALATAALIAVNPLLVWFSQEARNYELVALLSAVSLLLFLRGLDDDRPRLLVWWAIVSALTLATHYFSCFVLAPQIAWLLWRHPRRGAVVGATAALALVTAALLPMLLEQRGNPYDIAQDAIAVRLVQIPKQFLLGYRGPLALPLGLLGTALAAGGAWLLLRRAAPQVRWRAMLVGGIGLCGIALPLLAAVAGADYLNTRNLLPALVPLATALAAGFAAERRTGPALLGLLCGISVAIVTAVAVSPGYQRADWEGLARGLGVSREPRAIVIAPANGGLVLRYYRPELTTLPLAGRPVREVDVVGVAGAAGPGAEQRLPDQVGTQFEAPGFTGPDETRTERWVLQRYRSASPILVQPPRVASIRFSQEPPNVSYLPPGR</sequence>
<feature type="transmembrane region" description="Helical" evidence="8">
    <location>
        <begin position="265"/>
        <end position="285"/>
    </location>
</feature>
<feature type="domain" description="Glycosyltransferase RgtA/B/C/D-like" evidence="9">
    <location>
        <begin position="76"/>
        <end position="228"/>
    </location>
</feature>
<feature type="transmembrane region" description="Helical" evidence="8">
    <location>
        <begin position="212"/>
        <end position="232"/>
    </location>
</feature>
<proteinExistence type="predicted"/>
<evidence type="ECO:0000259" key="9">
    <source>
        <dbReference type="Pfam" id="PF13231"/>
    </source>
</evidence>
<evidence type="ECO:0000256" key="6">
    <source>
        <dbReference type="ARBA" id="ARBA00022989"/>
    </source>
</evidence>
<evidence type="ECO:0000256" key="8">
    <source>
        <dbReference type="SAM" id="Phobius"/>
    </source>
</evidence>
<evidence type="ECO:0000313" key="11">
    <source>
        <dbReference type="Proteomes" id="UP000585272"/>
    </source>
</evidence>
<evidence type="ECO:0000256" key="4">
    <source>
        <dbReference type="ARBA" id="ARBA00022679"/>
    </source>
</evidence>
<keyword evidence="2" id="KW-1003">Cell membrane</keyword>
<evidence type="ECO:0000256" key="7">
    <source>
        <dbReference type="ARBA" id="ARBA00023136"/>
    </source>
</evidence>
<dbReference type="GO" id="GO:0009103">
    <property type="term" value="P:lipopolysaccharide biosynthetic process"/>
    <property type="evidence" value="ECO:0007669"/>
    <property type="project" value="UniProtKB-ARBA"/>
</dbReference>
<protein>
    <submittedName>
        <fullName evidence="10">4-amino-4-deoxy-L-arabinose transferase-like glycosyltransferase</fullName>
    </submittedName>
</protein>
<keyword evidence="6 8" id="KW-1133">Transmembrane helix</keyword>
<keyword evidence="7 8" id="KW-0472">Membrane</keyword>
<gene>
    <name evidence="10" type="ORF">BDZ31_001078</name>
</gene>
<feature type="transmembrane region" description="Helical" evidence="8">
    <location>
        <begin position="326"/>
        <end position="343"/>
    </location>
</feature>
<dbReference type="Pfam" id="PF13231">
    <property type="entry name" value="PMT_2"/>
    <property type="match status" value="1"/>
</dbReference>
<comment type="caution">
    <text evidence="10">The sequence shown here is derived from an EMBL/GenBank/DDBJ whole genome shotgun (WGS) entry which is preliminary data.</text>
</comment>
<dbReference type="EMBL" id="JACHNU010000001">
    <property type="protein sequence ID" value="MBB4661505.1"/>
    <property type="molecule type" value="Genomic_DNA"/>
</dbReference>
<accession>A0A840IAX7</accession>
<reference evidence="10 11" key="1">
    <citation type="submission" date="2020-08" db="EMBL/GenBank/DDBJ databases">
        <title>Genomic Encyclopedia of Archaeal and Bacterial Type Strains, Phase II (KMG-II): from individual species to whole genera.</title>
        <authorList>
            <person name="Goeker M."/>
        </authorList>
    </citation>
    <scope>NUCLEOTIDE SEQUENCE [LARGE SCALE GENOMIC DNA]</scope>
    <source>
        <strain evidence="10 11">DSM 23288</strain>
    </source>
</reference>
<keyword evidence="4 10" id="KW-0808">Transferase</keyword>
<name>A0A840IAX7_9ACTN</name>
<dbReference type="GO" id="GO:0005886">
    <property type="term" value="C:plasma membrane"/>
    <property type="evidence" value="ECO:0007669"/>
    <property type="project" value="UniProtKB-SubCell"/>
</dbReference>
<feature type="transmembrane region" description="Helical" evidence="8">
    <location>
        <begin position="179"/>
        <end position="205"/>
    </location>
</feature>
<feature type="transmembrane region" description="Helical" evidence="8">
    <location>
        <begin position="122"/>
        <end position="142"/>
    </location>
</feature>
<evidence type="ECO:0000256" key="2">
    <source>
        <dbReference type="ARBA" id="ARBA00022475"/>
    </source>
</evidence>
<organism evidence="10 11">
    <name type="scientific">Conexibacter arvalis</name>
    <dbReference type="NCBI Taxonomy" id="912552"/>
    <lineage>
        <taxon>Bacteria</taxon>
        <taxon>Bacillati</taxon>
        <taxon>Actinomycetota</taxon>
        <taxon>Thermoleophilia</taxon>
        <taxon>Solirubrobacterales</taxon>
        <taxon>Conexibacteraceae</taxon>
        <taxon>Conexibacter</taxon>
    </lineage>
</organism>
<evidence type="ECO:0000256" key="5">
    <source>
        <dbReference type="ARBA" id="ARBA00022692"/>
    </source>
</evidence>
<keyword evidence="11" id="KW-1185">Reference proteome</keyword>
<comment type="subcellular location">
    <subcellularLocation>
        <location evidence="1">Cell membrane</location>
        <topology evidence="1">Multi-pass membrane protein</topology>
    </subcellularLocation>
</comment>
<evidence type="ECO:0000313" key="10">
    <source>
        <dbReference type="EMBL" id="MBB4661505.1"/>
    </source>
</evidence>
<dbReference type="Proteomes" id="UP000585272">
    <property type="component" value="Unassembled WGS sequence"/>
</dbReference>
<evidence type="ECO:0000256" key="3">
    <source>
        <dbReference type="ARBA" id="ARBA00022676"/>
    </source>
</evidence>